<feature type="transmembrane region" description="Helical" evidence="1">
    <location>
        <begin position="464"/>
        <end position="483"/>
    </location>
</feature>
<dbReference type="AlphaFoldDB" id="A0A316EX35"/>
<dbReference type="PANTHER" id="PTHR34219">
    <property type="entry name" value="IRON-REGULATED INNER MEMBRANE PROTEIN-RELATED"/>
    <property type="match status" value="1"/>
</dbReference>
<feature type="transmembrane region" description="Helical" evidence="1">
    <location>
        <begin position="357"/>
        <end position="379"/>
    </location>
</feature>
<dbReference type="RefSeq" id="WP_109581027.1">
    <property type="nucleotide sequence ID" value="NZ_QGGT01000001.1"/>
</dbReference>
<dbReference type="Proteomes" id="UP000245754">
    <property type="component" value="Unassembled WGS sequence"/>
</dbReference>
<keyword evidence="3" id="KW-1185">Reference proteome</keyword>
<feature type="transmembrane region" description="Helical" evidence="1">
    <location>
        <begin position="159"/>
        <end position="183"/>
    </location>
</feature>
<name>A0A316EX35_9BURK</name>
<dbReference type="InterPro" id="IPR005625">
    <property type="entry name" value="PepSY-ass_TM"/>
</dbReference>
<dbReference type="Pfam" id="PF03929">
    <property type="entry name" value="PepSY_TM"/>
    <property type="match status" value="1"/>
</dbReference>
<accession>A0A316EX35</accession>
<dbReference type="PANTHER" id="PTHR34219:SF4">
    <property type="entry name" value="PEPSY DOMAIN-CONTAINING PROTEIN"/>
    <property type="match status" value="1"/>
</dbReference>
<reference evidence="2 3" key="1">
    <citation type="submission" date="2018-05" db="EMBL/GenBank/DDBJ databases">
        <title>Genomic Encyclopedia of Type Strains, Phase IV (KMG-V): Genome sequencing to study the core and pangenomes of soil and plant-associated prokaryotes.</title>
        <authorList>
            <person name="Whitman W."/>
        </authorList>
    </citation>
    <scope>NUCLEOTIDE SEQUENCE [LARGE SCALE GENOMIC DNA]</scope>
    <source>
        <strain evidence="2 3">SLV-132</strain>
    </source>
</reference>
<protein>
    <submittedName>
        <fullName evidence="2">Putative iron-regulated membrane protein</fullName>
    </submittedName>
</protein>
<evidence type="ECO:0000313" key="3">
    <source>
        <dbReference type="Proteomes" id="UP000245754"/>
    </source>
</evidence>
<feature type="transmembrane region" description="Helical" evidence="1">
    <location>
        <begin position="435"/>
        <end position="452"/>
    </location>
</feature>
<gene>
    <name evidence="2" type="ORF">C7419_1011169</name>
</gene>
<keyword evidence="1" id="KW-0812">Transmembrane</keyword>
<feature type="transmembrane region" description="Helical" evidence="1">
    <location>
        <begin position="400"/>
        <end position="423"/>
    </location>
</feature>
<comment type="caution">
    <text evidence="2">The sequence shown here is derived from an EMBL/GenBank/DDBJ whole genome shotgun (WGS) entry which is preliminary data.</text>
</comment>
<dbReference type="EMBL" id="QGGT01000001">
    <property type="protein sequence ID" value="PWK37287.1"/>
    <property type="molecule type" value="Genomic_DNA"/>
</dbReference>
<organism evidence="2 3">
    <name type="scientific">Cupriavidus plantarum</name>
    <dbReference type="NCBI Taxonomy" id="942865"/>
    <lineage>
        <taxon>Bacteria</taxon>
        <taxon>Pseudomonadati</taxon>
        <taxon>Pseudomonadota</taxon>
        <taxon>Betaproteobacteria</taxon>
        <taxon>Burkholderiales</taxon>
        <taxon>Burkholderiaceae</taxon>
        <taxon>Cupriavidus</taxon>
    </lineage>
</organism>
<evidence type="ECO:0000256" key="1">
    <source>
        <dbReference type="SAM" id="Phobius"/>
    </source>
</evidence>
<feature type="transmembrane region" description="Helical" evidence="1">
    <location>
        <begin position="20"/>
        <end position="41"/>
    </location>
</feature>
<keyword evidence="1" id="KW-0472">Membrane</keyword>
<evidence type="ECO:0000313" key="2">
    <source>
        <dbReference type="EMBL" id="PWK37287.1"/>
    </source>
</evidence>
<sequence length="564" mass="62099">MTELGKPLGLRQSMSWLHTWSGLLVCWVLFLVYCCGTAAYFKEEITVWMRPDWHAKLSAPVSAEQATENAVAYLRKNAPDAERWFIQLPTDRRPILSMFWTRKPKEGEKATPARDRLERRNLDPATGEPLAGARETRGGEFLYRLHFDLHYMPVQWARWIVGVCTMFMLVAIISGIITHRRIFADFFTFRARKGQRSWLDGHNVAAVLALPFHLMITYTGIVTLLFMYMPFGIQAAYKDNDKAFFTDLGFRDRQVKASGIEAPMAPIGPMVKQAIAHWDGTQPARISIERPNDASAKVAVLRDSGRSMNSQAPTVVFDGVTGRQVGVLNEDPKAANQTRGVMVGLHIANFAPYAMRWLFFVSGLAGCLMVATGALLWAVKTRQHHAKRIAQAGRTPFGLRLVEALNIGAIAGVPLAMATYFWANRLLPADMAQRADMEARVFFIAWAVVAIVGQVRPTRGTWRVLLWAAAAMFAALPVLDMLTTPASLGQLPLPVYAFDGVVCLLGAGFALAAWLVGRKKAAGKQGAKQAAGPASAATTHAARVAGELRAGELRAGELRAGELR</sequence>
<feature type="transmembrane region" description="Helical" evidence="1">
    <location>
        <begin position="495"/>
        <end position="516"/>
    </location>
</feature>
<keyword evidence="1" id="KW-1133">Transmembrane helix</keyword>
<proteinExistence type="predicted"/>
<feature type="transmembrane region" description="Helical" evidence="1">
    <location>
        <begin position="204"/>
        <end position="229"/>
    </location>
</feature>